<feature type="region of interest" description="Disordered" evidence="1">
    <location>
        <begin position="355"/>
        <end position="376"/>
    </location>
</feature>
<proteinExistence type="predicted"/>
<dbReference type="Proteomes" id="UP000184330">
    <property type="component" value="Unassembled WGS sequence"/>
</dbReference>
<keyword evidence="4" id="KW-1185">Reference proteome</keyword>
<reference evidence="3 4" key="1">
    <citation type="submission" date="2016-03" db="EMBL/GenBank/DDBJ databases">
        <authorList>
            <person name="Ploux O."/>
        </authorList>
    </citation>
    <scope>NUCLEOTIDE SEQUENCE [LARGE SCALE GENOMIC DNA]</scope>
    <source>
        <strain evidence="3 4">UAMH 11012</strain>
    </source>
</reference>
<dbReference type="EMBL" id="FJOG01000110">
    <property type="protein sequence ID" value="CZR70238.1"/>
    <property type="molecule type" value="Genomic_DNA"/>
</dbReference>
<feature type="chain" id="PRO_5012769761" evidence="2">
    <location>
        <begin position="18"/>
        <end position="399"/>
    </location>
</feature>
<dbReference type="SUPFAM" id="SSF51004">
    <property type="entry name" value="C-terminal (heme d1) domain of cytochrome cd1-nitrite reductase"/>
    <property type="match status" value="1"/>
</dbReference>
<sequence length="399" mass="40932">MLFQTTVVLAFAIGAYADLYSLVATIPWAPGTPSSTDQSAIYNGTYYLSDRTNKGVHIISLANKTQTGFVGGFVTGLVNGTLSSSISGPDGIVILANRNEMYVGDGDGTVKVINLFTNTIVANISTGSKKRADEFAYDPSTQTIVVTNANESPPIVNILNATTHLIIGNISFSGASGLEQPAFNPGDSQFYISVPQTTGAPGGALQLINVIKGSFSIAKTLPIPSCAPAGIVFGPANHVFIGCSGSQVSSFGYSASYIMDVTTGSIVANISGITGSDQVTYSAKTGYYYASAYLNTVNGVPTPILAVIAANGTVLQKIATDNVTAHAVSVDPSTGNLVVPVKAKGIQIYSLNSTSTTASGGTPTSSTPASTSKTSDAQNNRLGALFGMAVAAMAFAWLL</sequence>
<feature type="signal peptide" evidence="2">
    <location>
        <begin position="1"/>
        <end position="17"/>
    </location>
</feature>
<protein>
    <submittedName>
        <fullName evidence="3">Uncharacterized protein</fullName>
    </submittedName>
</protein>
<evidence type="ECO:0000313" key="3">
    <source>
        <dbReference type="EMBL" id="CZR70238.1"/>
    </source>
</evidence>
<evidence type="ECO:0000256" key="2">
    <source>
        <dbReference type="SAM" id="SignalP"/>
    </source>
</evidence>
<name>A0A1L7XYY0_9HELO</name>
<dbReference type="AlphaFoldDB" id="A0A1L7XYY0"/>
<keyword evidence="2" id="KW-0732">Signal</keyword>
<gene>
    <name evidence="3" type="ORF">PAC_20139</name>
</gene>
<dbReference type="OrthoDB" id="3592093at2759"/>
<dbReference type="InterPro" id="IPR011048">
    <property type="entry name" value="Haem_d1_sf"/>
</dbReference>
<feature type="compositionally biased region" description="Low complexity" evidence="1">
    <location>
        <begin position="355"/>
        <end position="375"/>
    </location>
</feature>
<organism evidence="3 4">
    <name type="scientific">Phialocephala subalpina</name>
    <dbReference type="NCBI Taxonomy" id="576137"/>
    <lineage>
        <taxon>Eukaryota</taxon>
        <taxon>Fungi</taxon>
        <taxon>Dikarya</taxon>
        <taxon>Ascomycota</taxon>
        <taxon>Pezizomycotina</taxon>
        <taxon>Leotiomycetes</taxon>
        <taxon>Helotiales</taxon>
        <taxon>Mollisiaceae</taxon>
        <taxon>Phialocephala</taxon>
        <taxon>Phialocephala fortinii species complex</taxon>
    </lineage>
</organism>
<evidence type="ECO:0000256" key="1">
    <source>
        <dbReference type="SAM" id="MobiDB-lite"/>
    </source>
</evidence>
<evidence type="ECO:0000313" key="4">
    <source>
        <dbReference type="Proteomes" id="UP000184330"/>
    </source>
</evidence>
<accession>A0A1L7XYY0</accession>
<dbReference type="Gene3D" id="2.130.10.10">
    <property type="entry name" value="YVTN repeat-like/Quinoprotein amine dehydrogenase"/>
    <property type="match status" value="1"/>
</dbReference>
<dbReference type="InterPro" id="IPR015943">
    <property type="entry name" value="WD40/YVTN_repeat-like_dom_sf"/>
</dbReference>